<evidence type="ECO:0000313" key="5">
    <source>
        <dbReference type="Proteomes" id="UP000578449"/>
    </source>
</evidence>
<dbReference type="Proteomes" id="UP000578449">
    <property type="component" value="Unassembled WGS sequence"/>
</dbReference>
<dbReference type="AlphaFoldDB" id="A0A840PF83"/>
<evidence type="ECO:0000256" key="2">
    <source>
        <dbReference type="SAM" id="MobiDB-lite"/>
    </source>
</evidence>
<keyword evidence="5" id="KW-1185">Reference proteome</keyword>
<reference evidence="4 5" key="1">
    <citation type="submission" date="2020-08" db="EMBL/GenBank/DDBJ databases">
        <title>Genomic Encyclopedia of Type Strains, Phase IV (KMG-IV): sequencing the most valuable type-strain genomes for metagenomic binning, comparative biology and taxonomic classification.</title>
        <authorList>
            <person name="Goeker M."/>
        </authorList>
    </citation>
    <scope>NUCLEOTIDE SEQUENCE [LARGE SCALE GENOMIC DNA]</scope>
    <source>
        <strain evidence="4 5">DSM 45615</strain>
    </source>
</reference>
<protein>
    <submittedName>
        <fullName evidence="4">Amidase</fullName>
        <ecNumber evidence="4">3.5.1.4</ecNumber>
    </submittedName>
</protein>
<gene>
    <name evidence="4" type="ORF">HNP84_006354</name>
</gene>
<evidence type="ECO:0000313" key="4">
    <source>
        <dbReference type="EMBL" id="MBB5136603.1"/>
    </source>
</evidence>
<dbReference type="Pfam" id="PF01425">
    <property type="entry name" value="Amidase"/>
    <property type="match status" value="1"/>
</dbReference>
<dbReference type="InterPro" id="IPR023631">
    <property type="entry name" value="Amidase_dom"/>
</dbReference>
<dbReference type="PROSITE" id="PS00571">
    <property type="entry name" value="AMIDASES"/>
    <property type="match status" value="1"/>
</dbReference>
<dbReference type="PANTHER" id="PTHR11895:SF7">
    <property type="entry name" value="GLUTAMYL-TRNA(GLN) AMIDOTRANSFERASE SUBUNIT A, MITOCHONDRIAL"/>
    <property type="match status" value="1"/>
</dbReference>
<feature type="region of interest" description="Disordered" evidence="2">
    <location>
        <begin position="229"/>
        <end position="250"/>
    </location>
</feature>
<sequence>MHIHEYTRYDAVGLRNLIKSGEVTAAEVETAAREALAAADERVNGLALPLFTPALGHAEDGPFAGVPFLIKDIGPMAAGVPFFMGSRALGPGVPAAHDSDLMRRFRAAGLVTLGLTTMPELGLCFATEPVRFGPARNPWDLDRGAGGSSGGAAALVAAGAVPLAHASDGAGSIRIPAACCGLVGLKPSRGRLPCGPDLGESALGMADAFALTRTVRDTAHLLDAVQGPGVGEKYTAPPPARPYAEEPTREPRRLRVAITTKPWSDAPVNPEVAAAAEHAARLLQQQGHHVEEASPVVDWDAVIHALVVTQTAFLGAIFQRAPRPPDPALLEGVSRRVLEQAARLSALDLLAAFDAQNRVTRSVAAFFTRYDLLVSPTMAQLPAPHGTIRYDDPSHTLETFVRSMFDYAPFTPPFNVTGQPAISLPLGRSTGGLPIGVQLVAAYGREDLLLGIAGRLEQAAPWRRHADTLFR</sequence>
<evidence type="ECO:0000259" key="3">
    <source>
        <dbReference type="Pfam" id="PF01425"/>
    </source>
</evidence>
<comment type="similarity">
    <text evidence="1">Belongs to the amidase family.</text>
</comment>
<dbReference type="Gene3D" id="3.90.1300.10">
    <property type="entry name" value="Amidase signature (AS) domain"/>
    <property type="match status" value="1"/>
</dbReference>
<comment type="caution">
    <text evidence="4">The sequence shown here is derived from an EMBL/GenBank/DDBJ whole genome shotgun (WGS) entry which is preliminary data.</text>
</comment>
<accession>A0A840PF83</accession>
<dbReference type="InterPro" id="IPR000120">
    <property type="entry name" value="Amidase"/>
</dbReference>
<keyword evidence="4" id="KW-0378">Hydrolase</keyword>
<proteinExistence type="inferred from homology"/>
<dbReference type="EMBL" id="JACHGN010000015">
    <property type="protein sequence ID" value="MBB5136603.1"/>
    <property type="molecule type" value="Genomic_DNA"/>
</dbReference>
<evidence type="ECO:0000256" key="1">
    <source>
        <dbReference type="ARBA" id="ARBA00009199"/>
    </source>
</evidence>
<dbReference type="SUPFAM" id="SSF75304">
    <property type="entry name" value="Amidase signature (AS) enzymes"/>
    <property type="match status" value="1"/>
</dbReference>
<dbReference type="GO" id="GO:0004040">
    <property type="term" value="F:amidase activity"/>
    <property type="evidence" value="ECO:0007669"/>
    <property type="project" value="UniProtKB-EC"/>
</dbReference>
<dbReference type="RefSeq" id="WP_185053500.1">
    <property type="nucleotide sequence ID" value="NZ_BAABIX010000008.1"/>
</dbReference>
<organism evidence="4 5">
    <name type="scientific">Thermocatellispora tengchongensis</name>
    <dbReference type="NCBI Taxonomy" id="1073253"/>
    <lineage>
        <taxon>Bacteria</taxon>
        <taxon>Bacillati</taxon>
        <taxon>Actinomycetota</taxon>
        <taxon>Actinomycetes</taxon>
        <taxon>Streptosporangiales</taxon>
        <taxon>Streptosporangiaceae</taxon>
        <taxon>Thermocatellispora</taxon>
    </lineage>
</organism>
<dbReference type="InterPro" id="IPR020556">
    <property type="entry name" value="Amidase_CS"/>
</dbReference>
<dbReference type="InterPro" id="IPR036928">
    <property type="entry name" value="AS_sf"/>
</dbReference>
<dbReference type="EC" id="3.5.1.4" evidence="4"/>
<dbReference type="PANTHER" id="PTHR11895">
    <property type="entry name" value="TRANSAMIDASE"/>
    <property type="match status" value="1"/>
</dbReference>
<feature type="domain" description="Amidase" evidence="3">
    <location>
        <begin position="57"/>
        <end position="450"/>
    </location>
</feature>
<name>A0A840PF83_9ACTN</name>